<organism evidence="2 3">
    <name type="scientific">Neolewinella antarctica</name>
    <dbReference type="NCBI Taxonomy" id="442734"/>
    <lineage>
        <taxon>Bacteria</taxon>
        <taxon>Pseudomonadati</taxon>
        <taxon>Bacteroidota</taxon>
        <taxon>Saprospiria</taxon>
        <taxon>Saprospirales</taxon>
        <taxon>Lewinellaceae</taxon>
        <taxon>Neolewinella</taxon>
    </lineage>
</organism>
<evidence type="ECO:0000313" key="2">
    <source>
        <dbReference type="EMBL" id="NJC26702.1"/>
    </source>
</evidence>
<evidence type="ECO:0000313" key="3">
    <source>
        <dbReference type="Proteomes" id="UP000770785"/>
    </source>
</evidence>
<accession>A0ABX0XD41</accession>
<dbReference type="Proteomes" id="UP000770785">
    <property type="component" value="Unassembled WGS sequence"/>
</dbReference>
<dbReference type="NCBIfam" id="TIGR04183">
    <property type="entry name" value="Por_Secre_tail"/>
    <property type="match status" value="1"/>
</dbReference>
<name>A0ABX0XD41_9BACT</name>
<evidence type="ECO:0000259" key="1">
    <source>
        <dbReference type="PROSITE" id="PS51841"/>
    </source>
</evidence>
<dbReference type="EMBL" id="JAATJH010000003">
    <property type="protein sequence ID" value="NJC26702.1"/>
    <property type="molecule type" value="Genomic_DNA"/>
</dbReference>
<dbReference type="Pfam" id="PF18962">
    <property type="entry name" value="Por_Secre_tail"/>
    <property type="match status" value="1"/>
</dbReference>
<dbReference type="InterPro" id="IPR001322">
    <property type="entry name" value="Lamin_tail_dom"/>
</dbReference>
<dbReference type="PROSITE" id="PS51841">
    <property type="entry name" value="LTD"/>
    <property type="match status" value="1"/>
</dbReference>
<proteinExistence type="predicted"/>
<gene>
    <name evidence="2" type="ORF">GGR27_002212</name>
</gene>
<feature type="domain" description="LTD" evidence="1">
    <location>
        <begin position="473"/>
        <end position="597"/>
    </location>
</feature>
<keyword evidence="3" id="KW-1185">Reference proteome</keyword>
<reference evidence="2 3" key="1">
    <citation type="submission" date="2020-03" db="EMBL/GenBank/DDBJ databases">
        <title>Genomic Encyclopedia of Type Strains, Phase IV (KMG-IV): sequencing the most valuable type-strain genomes for metagenomic binning, comparative biology and taxonomic classification.</title>
        <authorList>
            <person name="Goeker M."/>
        </authorList>
    </citation>
    <scope>NUCLEOTIDE SEQUENCE [LARGE SCALE GENOMIC DNA]</scope>
    <source>
        <strain evidence="2 3">DSM 105096</strain>
    </source>
</reference>
<sequence>MHQYVPINHRHWIQKCVYSLSIYTIILLSFSPSLRAQCAADGGTIALGDGATEATICVDGVGDPLAITRDGNVTGDSTTFIITDDMGNILGVPGNDGPFDLDGAGEGVCQIWYLAYGTGLQGLAAGNNVSALTGCFDLSNAIVVTRQSPDGGTVTLAGGGTSAYACAGDVIVEVAHVTTATALSYWYVITDADDNILGFANSTETNTLDLSGAPVGTCHIWGWSNRGQDDPAMGENISSLNDDSCEAISADFISVIRQEPAGAGAIALADGATETSICVDGVADPLEVTRTGDVVGDSTTFVITDDAGNVLGIPGNNGPFDLDGAGDGVCQIWYLAYNTGLQGLMVGSNVSDLAGCFDFSNPVVVTRQSPDGGTVTLLGGATDTTATAGNILLGVSHTTTATALSYWYIITDGDDNILGFANSAETDTLDLSGAPAGTCRIWGWSYRGLGDPVVGANISSLTDDSCEAISADFVTVVREAATGFTLTNVIISEFSADGQVELFNGTDEAVDVSSYWLCNRPNYQQLSSLTLDCGDLLLQPGEVLAVSGFNYSTTEGEIGLYTTNSFGSSDAIVSYVRWGTATGGRTDVAVSAGIWVAGATVPAPTAAQTTQTMVTDSLSWALGTPNLCEANGTTSTNLLTQGVRMTLFPNPVADIVTIEIEGLRTNETTFQVFDGRGRMVLDQRQSVGNGRTRLDLGDLTPGAYSIRVLNGAGFAARRIIVR</sequence>
<dbReference type="RefSeq" id="WP_168037467.1">
    <property type="nucleotide sequence ID" value="NZ_JAATJH010000003.1"/>
</dbReference>
<dbReference type="InterPro" id="IPR026444">
    <property type="entry name" value="Secre_tail"/>
</dbReference>
<comment type="caution">
    <text evidence="2">The sequence shown here is derived from an EMBL/GenBank/DDBJ whole genome shotgun (WGS) entry which is preliminary data.</text>
</comment>
<protein>
    <recommendedName>
        <fullName evidence="1">LTD domain-containing protein</fullName>
    </recommendedName>
</protein>